<keyword evidence="2 5" id="KW-0547">Nucleotide-binding</keyword>
<dbReference type="EMBL" id="CP099837">
    <property type="protein sequence ID" value="USY19964.1"/>
    <property type="molecule type" value="Genomic_DNA"/>
</dbReference>
<feature type="compositionally biased region" description="Low complexity" evidence="6">
    <location>
        <begin position="347"/>
        <end position="356"/>
    </location>
</feature>
<evidence type="ECO:0000256" key="4">
    <source>
        <dbReference type="ARBA" id="ARBA00022840"/>
    </source>
</evidence>
<sequence>MSHPHPDPPERIGPYRIVSPLGSGGMGHVHLGIDPGNRPVAVKVVRPEFAFEPEFRERFAREVHRARQVTGGDLPRILDADTTGSSPWFATEFVLGPSLQEMSRRIGALPEPAVRYLGRSIAQTLAHLHSSGVVHRDLKPGNVLLAATGPKVIDLGISRAMDETPGAESAEFAGTPGYIAPETTRGEESGPAVDVFALGAVLVFALTGRGPFGDGHPSAVIYRIGHQAPDLDGVPASLNDLLTACLDKDPARRPTATQVLQALGGPVPPAATASAWLPQIAVAVLDGFEHDHRAVLRPFLETTPVPEKSRRGRTLAVVGAAATALLLVAGAGVWAVTGPLDREEGNGEAAEAAGSEGSDEEGTEGGAFSDRNGRCDPTADLAPEYTEAVTDETDLTGEAMSVHFSNDGSVLAVQRRDHIVSLWDWQEGVALADIPVPETAARSVVFSPDDCLIGLGSDDGAHVYSLETGEHHVYLEGRNASSMAFSADGASAIISDSTWDDDLVGIYPVDLATGEVSTRYSSSSARNVRLSPEGTRMAAKSALSLKVWDTDSREEAFSSGWLTTNSMNEIAFVDEDTVVGIHQDGAAVFDLSVISSGDEVEGYLYAPEEEPEGRLSYIETNPVHGLVYGLYLGDRNDEGLSLTNNRVWHHPSGRDVTPEGEDLIPFIVLDVHPDGDVLATPALLGDEIRVLDAVSLEEIDAFG</sequence>
<dbReference type="PROSITE" id="PS00108">
    <property type="entry name" value="PROTEIN_KINASE_ST"/>
    <property type="match status" value="1"/>
</dbReference>
<feature type="binding site" evidence="5">
    <location>
        <position position="43"/>
    </location>
    <ligand>
        <name>ATP</name>
        <dbReference type="ChEBI" id="CHEBI:30616"/>
    </ligand>
</feature>
<dbReference type="InterPro" id="IPR017441">
    <property type="entry name" value="Protein_kinase_ATP_BS"/>
</dbReference>
<keyword evidence="3 8" id="KW-0418">Kinase</keyword>
<dbReference type="Gene3D" id="1.10.510.10">
    <property type="entry name" value="Transferase(Phosphotransferase) domain 1"/>
    <property type="match status" value="1"/>
</dbReference>
<keyword evidence="4 5" id="KW-0067">ATP-binding</keyword>
<dbReference type="RefSeq" id="WP_254419106.1">
    <property type="nucleotide sequence ID" value="NZ_BAAAJB010000002.1"/>
</dbReference>
<gene>
    <name evidence="8" type="ORF">NE857_32880</name>
</gene>
<proteinExistence type="predicted"/>
<dbReference type="SMART" id="SM00220">
    <property type="entry name" value="S_TKc"/>
    <property type="match status" value="1"/>
</dbReference>
<keyword evidence="9" id="KW-1185">Reference proteome</keyword>
<dbReference type="PANTHER" id="PTHR43289:SF34">
    <property type="entry name" value="SERINE_THREONINE-PROTEIN KINASE YBDM-RELATED"/>
    <property type="match status" value="1"/>
</dbReference>
<dbReference type="GO" id="GO:0016301">
    <property type="term" value="F:kinase activity"/>
    <property type="evidence" value="ECO:0007669"/>
    <property type="project" value="UniProtKB-KW"/>
</dbReference>
<dbReference type="PROSITE" id="PS00107">
    <property type="entry name" value="PROTEIN_KINASE_ATP"/>
    <property type="match status" value="1"/>
</dbReference>
<keyword evidence="1" id="KW-0808">Transferase</keyword>
<evidence type="ECO:0000313" key="8">
    <source>
        <dbReference type="EMBL" id="USY19964.1"/>
    </source>
</evidence>
<dbReference type="InterPro" id="IPR015943">
    <property type="entry name" value="WD40/YVTN_repeat-like_dom_sf"/>
</dbReference>
<evidence type="ECO:0000256" key="5">
    <source>
        <dbReference type="PROSITE-ProRule" id="PRU10141"/>
    </source>
</evidence>
<feature type="region of interest" description="Disordered" evidence="6">
    <location>
        <begin position="339"/>
        <end position="379"/>
    </location>
</feature>
<dbReference type="PANTHER" id="PTHR43289">
    <property type="entry name" value="MITOGEN-ACTIVATED PROTEIN KINASE KINASE KINASE 20-RELATED"/>
    <property type="match status" value="1"/>
</dbReference>
<evidence type="ECO:0000256" key="6">
    <source>
        <dbReference type="SAM" id="MobiDB-lite"/>
    </source>
</evidence>
<dbReference type="InterPro" id="IPR008271">
    <property type="entry name" value="Ser/Thr_kinase_AS"/>
</dbReference>
<dbReference type="PROSITE" id="PS50011">
    <property type="entry name" value="PROTEIN_KINASE_DOM"/>
    <property type="match status" value="1"/>
</dbReference>
<evidence type="ECO:0000256" key="1">
    <source>
        <dbReference type="ARBA" id="ARBA00022679"/>
    </source>
</evidence>
<evidence type="ECO:0000256" key="2">
    <source>
        <dbReference type="ARBA" id="ARBA00022741"/>
    </source>
</evidence>
<evidence type="ECO:0000256" key="3">
    <source>
        <dbReference type="ARBA" id="ARBA00022777"/>
    </source>
</evidence>
<dbReference type="Gene3D" id="2.130.10.10">
    <property type="entry name" value="YVTN repeat-like/Quinoprotein amine dehydrogenase"/>
    <property type="match status" value="1"/>
</dbReference>
<dbReference type="Pfam" id="PF00069">
    <property type="entry name" value="Pkinase"/>
    <property type="match status" value="1"/>
</dbReference>
<dbReference type="SUPFAM" id="SSF56112">
    <property type="entry name" value="Protein kinase-like (PK-like)"/>
    <property type="match status" value="1"/>
</dbReference>
<dbReference type="Proteomes" id="UP001055940">
    <property type="component" value="Chromosome"/>
</dbReference>
<evidence type="ECO:0000313" key="9">
    <source>
        <dbReference type="Proteomes" id="UP001055940"/>
    </source>
</evidence>
<feature type="domain" description="Protein kinase" evidence="7">
    <location>
        <begin position="15"/>
        <end position="277"/>
    </location>
</feature>
<dbReference type="InterPro" id="IPR000719">
    <property type="entry name" value="Prot_kinase_dom"/>
</dbReference>
<organism evidence="8 9">
    <name type="scientific">Nocardiopsis exhalans</name>
    <dbReference type="NCBI Taxonomy" id="163604"/>
    <lineage>
        <taxon>Bacteria</taxon>
        <taxon>Bacillati</taxon>
        <taxon>Actinomycetota</taxon>
        <taxon>Actinomycetes</taxon>
        <taxon>Streptosporangiales</taxon>
        <taxon>Nocardiopsidaceae</taxon>
        <taxon>Nocardiopsis</taxon>
    </lineage>
</organism>
<dbReference type="InterPro" id="IPR011009">
    <property type="entry name" value="Kinase-like_dom_sf"/>
</dbReference>
<dbReference type="Gene3D" id="3.30.200.20">
    <property type="entry name" value="Phosphorylase Kinase, domain 1"/>
    <property type="match status" value="1"/>
</dbReference>
<reference evidence="8" key="1">
    <citation type="submission" date="2022-06" db="EMBL/GenBank/DDBJ databases">
        <authorList>
            <person name="Ping M."/>
        </authorList>
    </citation>
    <scope>NUCLEOTIDE SEQUENCE</scope>
    <source>
        <strain evidence="8">JCM11759T</strain>
    </source>
</reference>
<dbReference type="SUPFAM" id="SSF69322">
    <property type="entry name" value="Tricorn protease domain 2"/>
    <property type="match status" value="1"/>
</dbReference>
<name>A0ABY5D6J9_9ACTN</name>
<protein>
    <submittedName>
        <fullName evidence="8">Serine/threonine-protein kinase</fullName>
    </submittedName>
</protein>
<accession>A0ABY5D6J9</accession>
<evidence type="ECO:0000259" key="7">
    <source>
        <dbReference type="PROSITE" id="PS50011"/>
    </source>
</evidence>
<dbReference type="CDD" id="cd14014">
    <property type="entry name" value="STKc_PknB_like"/>
    <property type="match status" value="1"/>
</dbReference>